<feature type="transmembrane region" description="Helical" evidence="1">
    <location>
        <begin position="62"/>
        <end position="79"/>
    </location>
</feature>
<dbReference type="EMBL" id="JARKIB010000123">
    <property type="protein sequence ID" value="KAJ7736093.1"/>
    <property type="molecule type" value="Genomic_DNA"/>
</dbReference>
<gene>
    <name evidence="2" type="ORF">B0H16DRAFT_1574408</name>
</gene>
<evidence type="ECO:0000313" key="2">
    <source>
        <dbReference type="EMBL" id="KAJ7736093.1"/>
    </source>
</evidence>
<keyword evidence="1" id="KW-0812">Transmembrane</keyword>
<dbReference type="AlphaFoldDB" id="A0AAD7MX47"/>
<sequence length="104" mass="11584">MMDSAGSEWLFHLLFHPPFARYLRAARSSFTQRLQVRVPALPPSCLHRPSSLPLRFTPSPPLVLLPVLLVANAGGIYSLPRARANLFFLISAAFLCAHTLILVY</sequence>
<evidence type="ECO:0000256" key="1">
    <source>
        <dbReference type="SAM" id="Phobius"/>
    </source>
</evidence>
<protein>
    <submittedName>
        <fullName evidence="2">Uncharacterized protein</fullName>
    </submittedName>
</protein>
<keyword evidence="1" id="KW-0472">Membrane</keyword>
<keyword evidence="3" id="KW-1185">Reference proteome</keyword>
<organism evidence="2 3">
    <name type="scientific">Mycena metata</name>
    <dbReference type="NCBI Taxonomy" id="1033252"/>
    <lineage>
        <taxon>Eukaryota</taxon>
        <taxon>Fungi</taxon>
        <taxon>Dikarya</taxon>
        <taxon>Basidiomycota</taxon>
        <taxon>Agaricomycotina</taxon>
        <taxon>Agaricomycetes</taxon>
        <taxon>Agaricomycetidae</taxon>
        <taxon>Agaricales</taxon>
        <taxon>Marasmiineae</taxon>
        <taxon>Mycenaceae</taxon>
        <taxon>Mycena</taxon>
    </lineage>
</organism>
<proteinExistence type="predicted"/>
<comment type="caution">
    <text evidence="2">The sequence shown here is derived from an EMBL/GenBank/DDBJ whole genome shotgun (WGS) entry which is preliminary data.</text>
</comment>
<keyword evidence="1" id="KW-1133">Transmembrane helix</keyword>
<dbReference type="Proteomes" id="UP001215598">
    <property type="component" value="Unassembled WGS sequence"/>
</dbReference>
<reference evidence="2" key="1">
    <citation type="submission" date="2023-03" db="EMBL/GenBank/DDBJ databases">
        <title>Massive genome expansion in bonnet fungi (Mycena s.s.) driven by repeated elements and novel gene families across ecological guilds.</title>
        <authorList>
            <consortium name="Lawrence Berkeley National Laboratory"/>
            <person name="Harder C.B."/>
            <person name="Miyauchi S."/>
            <person name="Viragh M."/>
            <person name="Kuo A."/>
            <person name="Thoen E."/>
            <person name="Andreopoulos B."/>
            <person name="Lu D."/>
            <person name="Skrede I."/>
            <person name="Drula E."/>
            <person name="Henrissat B."/>
            <person name="Morin E."/>
            <person name="Kohler A."/>
            <person name="Barry K."/>
            <person name="LaButti K."/>
            <person name="Morin E."/>
            <person name="Salamov A."/>
            <person name="Lipzen A."/>
            <person name="Mereny Z."/>
            <person name="Hegedus B."/>
            <person name="Baldrian P."/>
            <person name="Stursova M."/>
            <person name="Weitz H."/>
            <person name="Taylor A."/>
            <person name="Grigoriev I.V."/>
            <person name="Nagy L.G."/>
            <person name="Martin F."/>
            <person name="Kauserud H."/>
        </authorList>
    </citation>
    <scope>NUCLEOTIDE SEQUENCE</scope>
    <source>
        <strain evidence="2">CBHHK182m</strain>
    </source>
</reference>
<accession>A0AAD7MX47</accession>
<name>A0AAD7MX47_9AGAR</name>
<evidence type="ECO:0000313" key="3">
    <source>
        <dbReference type="Proteomes" id="UP001215598"/>
    </source>
</evidence>
<feature type="transmembrane region" description="Helical" evidence="1">
    <location>
        <begin position="86"/>
        <end position="103"/>
    </location>
</feature>